<evidence type="ECO:0000313" key="1">
    <source>
        <dbReference type="EMBL" id="KUJ92684.1"/>
    </source>
</evidence>
<dbReference type="PATRIC" id="fig|2234.6.peg.964"/>
<dbReference type="Proteomes" id="UP000054015">
    <property type="component" value="Unassembled WGS sequence"/>
</dbReference>
<evidence type="ECO:0000313" key="3">
    <source>
        <dbReference type="Proteomes" id="UP000054015"/>
    </source>
</evidence>
<name>A0A124F7U6_ARCFL</name>
<sequence length="95" mass="10950">METGYTTYYWGGAPLRWIDIPHTEAKQRNFINSALPAIMQRVQQHSLVFVTWYELIDEPNANLIVPGENEFGICKDDLSSKLGHNDLKYQFSLFG</sequence>
<protein>
    <submittedName>
        <fullName evidence="1">Uncharacterized protein</fullName>
    </submittedName>
</protein>
<dbReference type="EMBL" id="LGEX01000063">
    <property type="protein sequence ID" value="KUK05966.1"/>
    <property type="molecule type" value="Genomic_DNA"/>
</dbReference>
<dbReference type="EMBL" id="LGEQ01000057">
    <property type="protein sequence ID" value="KUJ92684.1"/>
    <property type="molecule type" value="Genomic_DNA"/>
</dbReference>
<dbReference type="AlphaFoldDB" id="A0A124F7U6"/>
<gene>
    <name evidence="1" type="ORF">XD40_2123</name>
    <name evidence="2" type="ORF">XD48_1801</name>
</gene>
<accession>A0A124F7U6</accession>
<comment type="caution">
    <text evidence="1">The sequence shown here is derived from an EMBL/GenBank/DDBJ whole genome shotgun (WGS) entry which is preliminary data.</text>
</comment>
<proteinExistence type="predicted"/>
<reference evidence="1" key="1">
    <citation type="journal article" date="2015" name="MBio">
        <title>Genome-resolved metagenomic analysis reveals roles for candidate phyla and other microbial community members in biogeochemical transformations in oil reservoirs.</title>
        <authorList>
            <person name="Hu P."/>
            <person name="Tom L."/>
            <person name="Singh A."/>
            <person name="Thomas B.C."/>
            <person name="Baker B.J."/>
            <person name="Piceno Y.M."/>
            <person name="Andersen G.L."/>
            <person name="Banfield J.F."/>
        </authorList>
    </citation>
    <scope>NUCLEOTIDE SEQUENCE [LARGE SCALE GENOMIC DNA]</scope>
    <source>
        <strain evidence="2">49_2300</strain>
        <strain evidence="1">49_95</strain>
    </source>
</reference>
<reference evidence="3 4" key="2">
    <citation type="journal article" date="2015" name="MBio">
        <title>Genome-Resolved Metagenomic Analysis Reveals Roles for Candidate Phyla and Other Microbial Community Members in Biogeochemical Transformations in Oil Reservoirs.</title>
        <authorList>
            <person name="Hu P."/>
            <person name="Tom L."/>
            <person name="Singh A."/>
            <person name="Thomas B.C."/>
            <person name="Baker B.J."/>
            <person name="Piceno Y.M."/>
            <person name="Andersen G.L."/>
            <person name="Banfield J.F."/>
        </authorList>
    </citation>
    <scope>NUCLEOTIDE SEQUENCE [LARGE SCALE GENOMIC DNA]</scope>
</reference>
<dbReference type="Proteomes" id="UP000054307">
    <property type="component" value="Unassembled WGS sequence"/>
</dbReference>
<organism evidence="1 4">
    <name type="scientific">Archaeoglobus fulgidus</name>
    <dbReference type="NCBI Taxonomy" id="2234"/>
    <lineage>
        <taxon>Archaea</taxon>
        <taxon>Methanobacteriati</taxon>
        <taxon>Methanobacteriota</taxon>
        <taxon>Archaeoglobi</taxon>
        <taxon>Archaeoglobales</taxon>
        <taxon>Archaeoglobaceae</taxon>
        <taxon>Archaeoglobus</taxon>
    </lineage>
</organism>
<evidence type="ECO:0000313" key="4">
    <source>
        <dbReference type="Proteomes" id="UP000054307"/>
    </source>
</evidence>
<evidence type="ECO:0000313" key="2">
    <source>
        <dbReference type="EMBL" id="KUK05966.1"/>
    </source>
</evidence>